<organism evidence="8 9">
    <name type="scientific">Teichococcus aerophilus</name>
    <dbReference type="NCBI Taxonomy" id="1224513"/>
    <lineage>
        <taxon>Bacteria</taxon>
        <taxon>Pseudomonadati</taxon>
        <taxon>Pseudomonadota</taxon>
        <taxon>Alphaproteobacteria</taxon>
        <taxon>Acetobacterales</taxon>
        <taxon>Roseomonadaceae</taxon>
        <taxon>Roseomonas</taxon>
    </lineage>
</organism>
<feature type="transmembrane region" description="Helical" evidence="6">
    <location>
        <begin position="131"/>
        <end position="151"/>
    </location>
</feature>
<evidence type="ECO:0000256" key="5">
    <source>
        <dbReference type="ARBA" id="ARBA00023136"/>
    </source>
</evidence>
<keyword evidence="5 6" id="KW-0472">Membrane</keyword>
<dbReference type="EMBL" id="JACTVA010000002">
    <property type="protein sequence ID" value="MBC9205555.1"/>
    <property type="molecule type" value="Genomic_DNA"/>
</dbReference>
<keyword evidence="4 6" id="KW-1133">Transmembrane helix</keyword>
<dbReference type="RefSeq" id="WP_187782726.1">
    <property type="nucleotide sequence ID" value="NZ_JACTVA010000002.1"/>
</dbReference>
<dbReference type="Proteomes" id="UP000626026">
    <property type="component" value="Unassembled WGS sequence"/>
</dbReference>
<feature type="domain" description="Sulfatase N-terminal" evidence="7">
    <location>
        <begin position="213"/>
        <end position="449"/>
    </location>
</feature>
<comment type="caution">
    <text evidence="8">The sequence shown here is derived from an EMBL/GenBank/DDBJ whole genome shotgun (WGS) entry which is preliminary data.</text>
</comment>
<evidence type="ECO:0000256" key="6">
    <source>
        <dbReference type="SAM" id="Phobius"/>
    </source>
</evidence>
<keyword evidence="3 6" id="KW-0812">Transmembrane</keyword>
<reference evidence="8 9" key="1">
    <citation type="journal article" date="2013" name="Int. J. Syst. Evol. Microbiol.">
        <title>Roseomonas aerophila sp. nov., isolated from air.</title>
        <authorList>
            <person name="Kim S.J."/>
            <person name="Weon H.Y."/>
            <person name="Ahn J.H."/>
            <person name="Hong S.B."/>
            <person name="Seok S.J."/>
            <person name="Whang K.S."/>
            <person name="Kwon S.W."/>
        </authorList>
    </citation>
    <scope>NUCLEOTIDE SEQUENCE [LARGE SCALE GENOMIC DNA]</scope>
    <source>
        <strain evidence="8 9">NBRC 108923</strain>
    </source>
</reference>
<dbReference type="InterPro" id="IPR050448">
    <property type="entry name" value="OpgB/LTA_synthase_biosynth"/>
</dbReference>
<keyword evidence="2" id="KW-1003">Cell membrane</keyword>
<dbReference type="CDD" id="cd16015">
    <property type="entry name" value="LTA_synthase"/>
    <property type="match status" value="1"/>
</dbReference>
<dbReference type="Gene3D" id="3.40.720.10">
    <property type="entry name" value="Alkaline Phosphatase, subunit A"/>
    <property type="match status" value="1"/>
</dbReference>
<keyword evidence="9" id="KW-1185">Reference proteome</keyword>
<sequence length="490" mass="51448">MLLPYLPALLLPLLAWAAGRAVSRAYGMQGLWLDLIPVVACAAILLGLTGLPVLAGVLAAMPLAGLVLADATKRAVLDEPVVFSDAAMLPLVVRHPSLYLPFAGTHWVVGGLVAGLAVLAALWVWEPRPPLTGAVRAGLVAGGLLLIFGPLRAPPAALRRALARAPAADTARFGLLASLALYRAAARAERPGRQAAFPAYPPAFAPAGGGPAPHLILIQAESFWDPRGTLADLPANPLPHWDRLKAQSLAQGRLEVAGFGANTMRAECAALTGIGADGLGLDRFNPYFRFVVPGLRSLATTLRAAGYRALALHPFDPRFFGRHRVMPALGFQRFDSETAFDGAAKAGAHVADSAVAQRILAALAEADGPAFVFAITMQAHGPWPGADPQGQWLAHLRDADAMLGLLSGAAGQLDRPLVLCVYGDHQPALPGALQWQDRRTDWLIWRSDRRGDGVARDILAEGVFAAVSEALTGQLAPHPGKAGLQDTSEG</sequence>
<name>A0ABR7RHG0_9PROT</name>
<gene>
    <name evidence="8" type="ORF">IBL26_01805</name>
</gene>
<dbReference type="PANTHER" id="PTHR47371:SF3">
    <property type="entry name" value="PHOSPHOGLYCEROL TRANSFERASE I"/>
    <property type="match status" value="1"/>
</dbReference>
<evidence type="ECO:0000313" key="8">
    <source>
        <dbReference type="EMBL" id="MBC9205555.1"/>
    </source>
</evidence>
<evidence type="ECO:0000259" key="7">
    <source>
        <dbReference type="Pfam" id="PF00884"/>
    </source>
</evidence>
<feature type="transmembrane region" description="Helical" evidence="6">
    <location>
        <begin position="98"/>
        <end position="125"/>
    </location>
</feature>
<dbReference type="InterPro" id="IPR017850">
    <property type="entry name" value="Alkaline_phosphatase_core_sf"/>
</dbReference>
<proteinExistence type="predicted"/>
<dbReference type="InterPro" id="IPR000917">
    <property type="entry name" value="Sulfatase_N"/>
</dbReference>
<dbReference type="SUPFAM" id="SSF53649">
    <property type="entry name" value="Alkaline phosphatase-like"/>
    <property type="match status" value="1"/>
</dbReference>
<protein>
    <submittedName>
        <fullName evidence="8">LTA synthase family protein</fullName>
    </submittedName>
</protein>
<accession>A0ABR7RHG0</accession>
<feature type="transmembrane region" description="Helical" evidence="6">
    <location>
        <begin position="35"/>
        <end position="68"/>
    </location>
</feature>
<evidence type="ECO:0000256" key="2">
    <source>
        <dbReference type="ARBA" id="ARBA00022475"/>
    </source>
</evidence>
<comment type="subcellular location">
    <subcellularLocation>
        <location evidence="1">Cell membrane</location>
        <topology evidence="1">Multi-pass membrane protein</topology>
    </subcellularLocation>
</comment>
<evidence type="ECO:0000256" key="3">
    <source>
        <dbReference type="ARBA" id="ARBA00022692"/>
    </source>
</evidence>
<evidence type="ECO:0000256" key="4">
    <source>
        <dbReference type="ARBA" id="ARBA00022989"/>
    </source>
</evidence>
<evidence type="ECO:0000256" key="1">
    <source>
        <dbReference type="ARBA" id="ARBA00004651"/>
    </source>
</evidence>
<evidence type="ECO:0000313" key="9">
    <source>
        <dbReference type="Proteomes" id="UP000626026"/>
    </source>
</evidence>
<dbReference type="Pfam" id="PF00884">
    <property type="entry name" value="Sulfatase"/>
    <property type="match status" value="1"/>
</dbReference>
<dbReference type="PANTHER" id="PTHR47371">
    <property type="entry name" value="LIPOTEICHOIC ACID SYNTHASE"/>
    <property type="match status" value="1"/>
</dbReference>